<reference evidence="10 11" key="1">
    <citation type="journal article" date="2010" name="Stand. Genomic Sci.">
        <title>Complete genome sequence of Conexibacter woesei type strain (ID131577).</title>
        <authorList>
            <person name="Pukall R."/>
            <person name="Lapidus A."/>
            <person name="Glavina Del Rio T."/>
            <person name="Copeland A."/>
            <person name="Tice H."/>
            <person name="Cheng J.-F."/>
            <person name="Lucas S."/>
            <person name="Chen F."/>
            <person name="Nolan M."/>
            <person name="Bruce D."/>
            <person name="Goodwin L."/>
            <person name="Pitluck S."/>
            <person name="Mavromatis K."/>
            <person name="Ivanova N."/>
            <person name="Ovchinnikova G."/>
            <person name="Pati A."/>
            <person name="Chen A."/>
            <person name="Palaniappan K."/>
            <person name="Land M."/>
            <person name="Hauser L."/>
            <person name="Chang Y.-J."/>
            <person name="Jeffries C.D."/>
            <person name="Chain P."/>
            <person name="Meincke L."/>
            <person name="Sims D."/>
            <person name="Brettin T."/>
            <person name="Detter J.C."/>
            <person name="Rohde M."/>
            <person name="Goeker M."/>
            <person name="Bristow J."/>
            <person name="Eisen J.A."/>
            <person name="Markowitz V."/>
            <person name="Kyrpides N.C."/>
            <person name="Klenk H.-P."/>
            <person name="Hugenholtz P."/>
        </authorList>
    </citation>
    <scope>NUCLEOTIDE SEQUENCE [LARGE SCALE GENOMIC DNA]</scope>
    <source>
        <strain evidence="11">DSM 14684 / CIP 108061 / JCM 11494 / NBRC 100937 / ID131577</strain>
    </source>
</reference>
<dbReference type="EMBL" id="CP001854">
    <property type="protein sequence ID" value="ADB53818.1"/>
    <property type="molecule type" value="Genomic_DNA"/>
</dbReference>
<evidence type="ECO:0000313" key="10">
    <source>
        <dbReference type="EMBL" id="ADB53818.1"/>
    </source>
</evidence>
<keyword evidence="11" id="KW-1185">Reference proteome</keyword>
<dbReference type="Gene3D" id="3.30.465.10">
    <property type="match status" value="1"/>
</dbReference>
<dbReference type="PANTHER" id="PTHR46568:SF1">
    <property type="entry name" value="ALKYLDIHYDROXYACETONEPHOSPHATE SYNTHASE, PEROXISOMAL"/>
    <property type="match status" value="1"/>
</dbReference>
<dbReference type="Pfam" id="PF01565">
    <property type="entry name" value="FAD_binding_4"/>
    <property type="match status" value="1"/>
</dbReference>
<comment type="cofactor">
    <cofactor evidence="7">
        <name>FAD</name>
        <dbReference type="ChEBI" id="CHEBI:57692"/>
    </cofactor>
</comment>
<dbReference type="SUPFAM" id="SSF56176">
    <property type="entry name" value="FAD-binding/transporter-associated domain-like"/>
    <property type="match status" value="1"/>
</dbReference>
<dbReference type="EC" id="2.5.1.26" evidence="10"/>
<evidence type="ECO:0000256" key="2">
    <source>
        <dbReference type="ARBA" id="ARBA00022630"/>
    </source>
</evidence>
<feature type="site" description="Important for enzyme activity" evidence="8">
    <location>
        <position position="310"/>
    </location>
</feature>
<evidence type="ECO:0000256" key="3">
    <source>
        <dbReference type="ARBA" id="ARBA00022827"/>
    </source>
</evidence>
<dbReference type="Gene3D" id="1.10.45.10">
    <property type="entry name" value="Vanillyl-alcohol Oxidase, Chain A, domain 4"/>
    <property type="match status" value="1"/>
</dbReference>
<accession>D3EZI0</accession>
<keyword evidence="2" id="KW-0285">Flavoprotein</keyword>
<evidence type="ECO:0000256" key="7">
    <source>
        <dbReference type="PIRSR" id="PIRSR625650-3"/>
    </source>
</evidence>
<dbReference type="InterPro" id="IPR016169">
    <property type="entry name" value="FAD-bd_PCMH_sub2"/>
</dbReference>
<dbReference type="Gene3D" id="3.30.70.3450">
    <property type="match status" value="1"/>
</dbReference>
<dbReference type="Proteomes" id="UP000008229">
    <property type="component" value="Chromosome"/>
</dbReference>
<feature type="binding site" evidence="6">
    <location>
        <position position="399"/>
    </location>
    <ligand>
        <name>substrate</name>
    </ligand>
</feature>
<dbReference type="HOGENOM" id="CLU_017779_2_0_11"/>
<dbReference type="STRING" id="469383.Cwoe_5413"/>
<evidence type="ECO:0000256" key="1">
    <source>
        <dbReference type="ARBA" id="ARBA00008000"/>
    </source>
</evidence>
<dbReference type="GO" id="GO:0008610">
    <property type="term" value="P:lipid biosynthetic process"/>
    <property type="evidence" value="ECO:0007669"/>
    <property type="project" value="InterPro"/>
</dbReference>
<dbReference type="PROSITE" id="PS51387">
    <property type="entry name" value="FAD_PCMH"/>
    <property type="match status" value="1"/>
</dbReference>
<dbReference type="InterPro" id="IPR016166">
    <property type="entry name" value="FAD-bd_PCMH"/>
</dbReference>
<keyword evidence="3 7" id="KW-0274">FAD</keyword>
<feature type="active site" description="Proton donor/acceptor" evidence="5">
    <location>
        <position position="460"/>
    </location>
</feature>
<keyword evidence="10" id="KW-0808">Transferase</keyword>
<dbReference type="InterPro" id="IPR036318">
    <property type="entry name" value="FAD-bd_PCMH-like_sf"/>
</dbReference>
<comment type="similarity">
    <text evidence="1">Belongs to the FAD-binding oxidoreductase/transferase type 4 family.</text>
</comment>
<evidence type="ECO:0000256" key="8">
    <source>
        <dbReference type="PIRSR" id="PIRSR625650-4"/>
    </source>
</evidence>
<evidence type="ECO:0000313" key="11">
    <source>
        <dbReference type="Proteomes" id="UP000008229"/>
    </source>
</evidence>
<dbReference type="GO" id="GO:0008609">
    <property type="term" value="F:alkylglycerone-phosphate synthase activity"/>
    <property type="evidence" value="ECO:0007669"/>
    <property type="project" value="UniProtKB-EC"/>
</dbReference>
<dbReference type="KEGG" id="cwo:Cwoe_5413"/>
<evidence type="ECO:0000256" key="6">
    <source>
        <dbReference type="PIRSR" id="PIRSR625650-2"/>
    </source>
</evidence>
<dbReference type="InterPro" id="IPR016167">
    <property type="entry name" value="FAD-bd_PCMH_sub1"/>
</dbReference>
<evidence type="ECO:0000256" key="5">
    <source>
        <dbReference type="PIRSR" id="PIRSR625650-1"/>
    </source>
</evidence>
<dbReference type="AlphaFoldDB" id="D3EZI0"/>
<dbReference type="GO" id="GO:0071949">
    <property type="term" value="F:FAD binding"/>
    <property type="evidence" value="ECO:0007669"/>
    <property type="project" value="InterPro"/>
</dbReference>
<dbReference type="InterPro" id="IPR004113">
    <property type="entry name" value="FAD-bd_oxidored_4_C"/>
</dbReference>
<proteinExistence type="inferred from homology"/>
<dbReference type="RefSeq" id="WP_012936869.1">
    <property type="nucleotide sequence ID" value="NC_013739.1"/>
</dbReference>
<dbReference type="InterPro" id="IPR016164">
    <property type="entry name" value="FAD-linked_Oxase-like_C"/>
</dbReference>
<dbReference type="PANTHER" id="PTHR46568">
    <property type="entry name" value="ALKYLDIHYDROXYACETONEPHOSPHATE SYNTHASE, PEROXISOMAL"/>
    <property type="match status" value="1"/>
</dbReference>
<dbReference type="InterPro" id="IPR006094">
    <property type="entry name" value="Oxid_FAD_bind_N"/>
</dbReference>
<feature type="binding site" evidence="7">
    <location>
        <begin position="259"/>
        <end position="265"/>
    </location>
    <ligand>
        <name>FAD</name>
        <dbReference type="ChEBI" id="CHEBI:57692"/>
    </ligand>
</feature>
<evidence type="ECO:0000259" key="9">
    <source>
        <dbReference type="PROSITE" id="PS51387"/>
    </source>
</evidence>
<evidence type="ECO:0000256" key="4">
    <source>
        <dbReference type="ARBA" id="ARBA00023002"/>
    </source>
</evidence>
<dbReference type="GO" id="GO:0016491">
    <property type="term" value="F:oxidoreductase activity"/>
    <property type="evidence" value="ECO:0007669"/>
    <property type="project" value="UniProtKB-KW"/>
</dbReference>
<feature type="binding site" evidence="7">
    <location>
        <begin position="126"/>
        <end position="132"/>
    </location>
    <ligand>
        <name>FAD</name>
        <dbReference type="ChEBI" id="CHEBI:57692"/>
    </ligand>
</feature>
<dbReference type="Gene3D" id="3.30.300.330">
    <property type="match status" value="1"/>
</dbReference>
<reference evidence="11" key="2">
    <citation type="submission" date="2010-01" db="EMBL/GenBank/DDBJ databases">
        <title>The complete genome of Conexibacter woesei DSM 14684.</title>
        <authorList>
            <consortium name="US DOE Joint Genome Institute (JGI-PGF)"/>
            <person name="Lucas S."/>
            <person name="Copeland A."/>
            <person name="Lapidus A."/>
            <person name="Glavina del Rio T."/>
            <person name="Dalin E."/>
            <person name="Tice H."/>
            <person name="Bruce D."/>
            <person name="Goodwin L."/>
            <person name="Pitluck S."/>
            <person name="Kyrpides N."/>
            <person name="Mavromatis K."/>
            <person name="Ivanova N."/>
            <person name="Mikhailova N."/>
            <person name="Chertkov O."/>
            <person name="Brettin T."/>
            <person name="Detter J.C."/>
            <person name="Han C."/>
            <person name="Larimer F."/>
            <person name="Land M."/>
            <person name="Hauser L."/>
            <person name="Markowitz V."/>
            <person name="Cheng J.-F."/>
            <person name="Hugenholtz P."/>
            <person name="Woyke T."/>
            <person name="Wu D."/>
            <person name="Pukall R."/>
            <person name="Steenblock K."/>
            <person name="Schneider S."/>
            <person name="Klenk H.-P."/>
            <person name="Eisen J.A."/>
        </authorList>
    </citation>
    <scope>NUCLEOTIDE SEQUENCE [LARGE SCALE GENOMIC DNA]</scope>
    <source>
        <strain evidence="11">DSM 14684 / CIP 108061 / JCM 11494 / NBRC 100937 / ID131577</strain>
    </source>
</reference>
<gene>
    <name evidence="10" type="ordered locus">Cwoe_5413</name>
</gene>
<dbReference type="Gene3D" id="3.30.43.10">
    <property type="entry name" value="Uridine Diphospho-n-acetylenolpyruvylglucosamine Reductase, domain 2"/>
    <property type="match status" value="1"/>
</dbReference>
<dbReference type="InterPro" id="IPR025650">
    <property type="entry name" value="Alkyl-DHAP_Synthase"/>
</dbReference>
<dbReference type="SUPFAM" id="SSF55103">
    <property type="entry name" value="FAD-linked oxidases, C-terminal domain"/>
    <property type="match status" value="1"/>
</dbReference>
<dbReference type="eggNOG" id="COG0277">
    <property type="taxonomic scope" value="Bacteria"/>
</dbReference>
<feature type="domain" description="FAD-binding PCMH-type" evidence="9">
    <location>
        <begin position="94"/>
        <end position="275"/>
    </location>
</feature>
<keyword evidence="4" id="KW-0560">Oxidoreductase</keyword>
<organism evidence="10 11">
    <name type="scientific">Conexibacter woesei (strain DSM 14684 / CCUG 47730 / CIP 108061 / JCM 11494 / NBRC 100937 / ID131577)</name>
    <dbReference type="NCBI Taxonomy" id="469383"/>
    <lineage>
        <taxon>Bacteria</taxon>
        <taxon>Bacillati</taxon>
        <taxon>Actinomycetota</taxon>
        <taxon>Thermoleophilia</taxon>
        <taxon>Solirubrobacterales</taxon>
        <taxon>Conexibacteraceae</taxon>
        <taxon>Conexibacter</taxon>
    </lineage>
</organism>
<protein>
    <submittedName>
        <fullName evidence="10">Alkylglycerone-phosphate synthase</fullName>
        <ecNumber evidence="10">2.5.1.26</ecNumber>
    </submittedName>
</protein>
<sequence>MMRWWGWGEDGHDEPLPPGAQALLRAEVGELGPRRDHVALDDVALPEARLPAELRERLVAIVGAEHLRDDRITRVRHAAGRGYADLVRLRAGTLAGAPDAVAFPASAEQVAALLRACSEARVAVVPFGGGTSVVGGVEPLRGDCAAVLTLSLARLDKLVAVDAASLTATFEAGMLGPALEDALREHGLTLGHFPQSFEHSTVGGWVATRSAGQASTGYGRIDALVVGLRAVTPSGEIATRTLPASAAGPSLRELLVGSEGALGVIVEVTLRVRPRPAVRRYEAFSLPSFEAGADAFRALVQAGAAPDVSRLSDEQETRVSLALAGGDTLQAKALRGYLSARGHARPCLSICGWEGASEHDVRARRTAAVRVLRAHGAVALGTGIGGAWEHGRYHAPYLRDELLAHGVLVETLETAATWSGLGALYDAVGAAIDGALRERGTAPVVWCHVSHLYRAGASLYFTFAARQQEGAELEQWHAAKAAANDAIVAHGGTLSHHHAIGRDHAAWLPGEVGPLGVALLRAAKATLDPVGVMNPGKLLDPAPLPGAPAA</sequence>
<name>D3EZI0_CONWI</name>
<dbReference type="InterPro" id="IPR016171">
    <property type="entry name" value="Vanillyl_alc_oxidase_C-sub2"/>
</dbReference>
<dbReference type="Pfam" id="PF02913">
    <property type="entry name" value="FAD-oxidase_C"/>
    <property type="match status" value="1"/>
</dbReference>